<comment type="caution">
    <text evidence="14">The sequence shown here is derived from an EMBL/GenBank/DDBJ whole genome shotgun (WGS) entry which is preliminary data.</text>
</comment>
<evidence type="ECO:0000256" key="1">
    <source>
        <dbReference type="ARBA" id="ARBA00005046"/>
    </source>
</evidence>
<evidence type="ECO:0000256" key="10">
    <source>
        <dbReference type="ARBA" id="ARBA00030781"/>
    </source>
</evidence>
<reference evidence="14 15" key="1">
    <citation type="journal article" date="2021" name="Front. Microbiol.">
        <title>Comprehensive Comparative Genomics and Phenotyping of Methylobacterium Species.</title>
        <authorList>
            <person name="Alessa O."/>
            <person name="Ogura Y."/>
            <person name="Fujitani Y."/>
            <person name="Takami H."/>
            <person name="Hayashi T."/>
            <person name="Sahin N."/>
            <person name="Tani A."/>
        </authorList>
    </citation>
    <scope>NUCLEOTIDE SEQUENCE [LARGE SCALE GENOMIC DNA]</scope>
    <source>
        <strain evidence="14 15">DSM 23679</strain>
    </source>
</reference>
<keyword evidence="15" id="KW-1185">Reference proteome</keyword>
<name>A0ABQ4QDE2_9HYPH</name>
<dbReference type="Pfam" id="PF02391">
    <property type="entry name" value="MoaE"/>
    <property type="match status" value="1"/>
</dbReference>
<dbReference type="Gene3D" id="3.90.1170.40">
    <property type="entry name" value="Molybdopterin biosynthesis MoaE subunit"/>
    <property type="match status" value="1"/>
</dbReference>
<evidence type="ECO:0000313" key="14">
    <source>
        <dbReference type="EMBL" id="GJD42739.1"/>
    </source>
</evidence>
<keyword evidence="5" id="KW-0501">Molybdenum cofactor biosynthesis</keyword>
<dbReference type="Proteomes" id="UP001055117">
    <property type="component" value="Unassembled WGS sequence"/>
</dbReference>
<dbReference type="InterPro" id="IPR003448">
    <property type="entry name" value="Mopterin_biosynth_MoaE"/>
</dbReference>
<evidence type="ECO:0000256" key="7">
    <source>
        <dbReference type="ARBA" id="ARBA00026066"/>
    </source>
</evidence>
<evidence type="ECO:0000256" key="9">
    <source>
        <dbReference type="ARBA" id="ARBA00030407"/>
    </source>
</evidence>
<comment type="function">
    <text evidence="6">Converts molybdopterin precursor Z into molybdopterin. This requires the incorporation of two sulfur atoms into precursor Z to generate a dithiolene group. The sulfur is provided by MoaD.</text>
</comment>
<evidence type="ECO:0000256" key="3">
    <source>
        <dbReference type="ARBA" id="ARBA00011950"/>
    </source>
</evidence>
<protein>
    <recommendedName>
        <fullName evidence="4">Molybdopterin synthase catalytic subunit</fullName>
        <ecNumber evidence="3">2.8.1.12</ecNumber>
    </recommendedName>
    <alternativeName>
        <fullName evidence="10">MPT synthase subunit 2</fullName>
    </alternativeName>
    <alternativeName>
        <fullName evidence="8">Molybdenum cofactor biosynthesis protein E</fullName>
    </alternativeName>
    <alternativeName>
        <fullName evidence="9">Molybdopterin-converting factor large subunit</fullName>
    </alternativeName>
    <alternativeName>
        <fullName evidence="11">Molybdopterin-converting factor subunit 2</fullName>
    </alternativeName>
</protein>
<feature type="region of interest" description="Disordered" evidence="13">
    <location>
        <begin position="18"/>
        <end position="39"/>
    </location>
</feature>
<evidence type="ECO:0000256" key="5">
    <source>
        <dbReference type="ARBA" id="ARBA00023150"/>
    </source>
</evidence>
<proteinExistence type="inferred from homology"/>
<dbReference type="CDD" id="cd00756">
    <property type="entry name" value="MoaE"/>
    <property type="match status" value="1"/>
</dbReference>
<dbReference type="InterPro" id="IPR036563">
    <property type="entry name" value="MoaE_sf"/>
</dbReference>
<evidence type="ECO:0000256" key="11">
    <source>
        <dbReference type="ARBA" id="ARBA00032474"/>
    </source>
</evidence>
<comment type="similarity">
    <text evidence="2">Belongs to the MoaE family.</text>
</comment>
<comment type="catalytic activity">
    <reaction evidence="12">
        <text>2 [molybdopterin-synthase sulfur-carrier protein]-C-terminal-Gly-aminoethanethioate + cyclic pyranopterin phosphate + H2O = molybdopterin + 2 [molybdopterin-synthase sulfur-carrier protein]-C-terminal Gly-Gly + 2 H(+)</text>
        <dbReference type="Rhea" id="RHEA:26333"/>
        <dbReference type="Rhea" id="RHEA-COMP:12202"/>
        <dbReference type="Rhea" id="RHEA-COMP:19907"/>
        <dbReference type="ChEBI" id="CHEBI:15377"/>
        <dbReference type="ChEBI" id="CHEBI:15378"/>
        <dbReference type="ChEBI" id="CHEBI:58698"/>
        <dbReference type="ChEBI" id="CHEBI:59648"/>
        <dbReference type="ChEBI" id="CHEBI:90778"/>
        <dbReference type="ChEBI" id="CHEBI:232372"/>
        <dbReference type="EC" id="2.8.1.12"/>
    </reaction>
</comment>
<evidence type="ECO:0000256" key="8">
    <source>
        <dbReference type="ARBA" id="ARBA00029745"/>
    </source>
</evidence>
<accession>A0ABQ4QDE2</accession>
<dbReference type="SUPFAM" id="SSF54690">
    <property type="entry name" value="Molybdopterin synthase subunit MoaE"/>
    <property type="match status" value="1"/>
</dbReference>
<gene>
    <name evidence="14" type="ORF">AFCDBAGC_0578</name>
</gene>
<dbReference type="EC" id="2.8.1.12" evidence="3"/>
<dbReference type="EMBL" id="BPQG01000006">
    <property type="protein sequence ID" value="GJD42739.1"/>
    <property type="molecule type" value="Genomic_DNA"/>
</dbReference>
<evidence type="ECO:0000256" key="4">
    <source>
        <dbReference type="ARBA" id="ARBA00013858"/>
    </source>
</evidence>
<sequence>MAESGASVFRRRATVTVTPLRRAENPMSPAPPPSAAPSAAPLPTVAIQAAPFDVAAEIAALNGRLAGRAGAVVTFTGLCRDEGGRLEALELEHYPGMAEAEIGRVAAAAEARWPLQAVRVIHRYGLVAPGDGIVLVITASSHRVAAFEAASFLMDYLKTRAPFWKREHLIDGTKGGWVEAAEADDAAAARWAAILGDAATTEG</sequence>
<evidence type="ECO:0000256" key="6">
    <source>
        <dbReference type="ARBA" id="ARBA00025448"/>
    </source>
</evidence>
<evidence type="ECO:0000313" key="15">
    <source>
        <dbReference type="Proteomes" id="UP001055117"/>
    </source>
</evidence>
<dbReference type="PANTHER" id="PTHR23404">
    <property type="entry name" value="MOLYBDOPTERIN SYNTHASE RELATED"/>
    <property type="match status" value="1"/>
</dbReference>
<evidence type="ECO:0000256" key="2">
    <source>
        <dbReference type="ARBA" id="ARBA00005426"/>
    </source>
</evidence>
<comment type="subunit">
    <text evidence="7">Heterotetramer of 2 MoaD subunits and 2 MoaE subunits. Also stable as homodimer. The enzyme changes between these two forms during catalysis.</text>
</comment>
<organism evidence="14 15">
    <name type="scientific">Methylobacterium cerastii</name>
    <dbReference type="NCBI Taxonomy" id="932741"/>
    <lineage>
        <taxon>Bacteria</taxon>
        <taxon>Pseudomonadati</taxon>
        <taxon>Pseudomonadota</taxon>
        <taxon>Alphaproteobacteria</taxon>
        <taxon>Hyphomicrobiales</taxon>
        <taxon>Methylobacteriaceae</taxon>
        <taxon>Methylobacterium</taxon>
    </lineage>
</organism>
<comment type="pathway">
    <text evidence="1">Cofactor biosynthesis; molybdopterin biosynthesis.</text>
</comment>
<evidence type="ECO:0000256" key="12">
    <source>
        <dbReference type="ARBA" id="ARBA00049878"/>
    </source>
</evidence>
<evidence type="ECO:0000256" key="13">
    <source>
        <dbReference type="SAM" id="MobiDB-lite"/>
    </source>
</evidence>